<comment type="subcellular location">
    <subcellularLocation>
        <location evidence="1">Mitochondrion</location>
    </subcellularLocation>
</comment>
<keyword evidence="7" id="KW-1185">Reference proteome</keyword>
<evidence type="ECO:0000313" key="6">
    <source>
        <dbReference type="EMBL" id="PIA19732.1"/>
    </source>
</evidence>
<dbReference type="Proteomes" id="UP000242474">
    <property type="component" value="Unassembled WGS sequence"/>
</dbReference>
<dbReference type="OrthoDB" id="18595at2759"/>
<accession>A0A2G5BL90</accession>
<gene>
    <name evidence="6" type="ORF">COEREDRAFT_79016</name>
</gene>
<evidence type="ECO:0000256" key="2">
    <source>
        <dbReference type="ARBA" id="ARBA00010492"/>
    </source>
</evidence>
<feature type="domain" description="Small ribosomal subunit protein mS41 SAM" evidence="5">
    <location>
        <begin position="58"/>
        <end position="114"/>
    </location>
</feature>
<sequence>MAFLTRLIVGPLSQRAFIRSMTTIDSSALSAAVNEAALTTRVPNKAMIPTPRGKFDSPVVFLETIGRGCEKLTDKFKDWDHLFQADGPTMKDKLGIGLKQRKWILMWTNKFRLGIDPYFISTSKKHTMSRVQRLARIKRRRAKKQK</sequence>
<comment type="similarity">
    <text evidence="2">Belongs to the mitochondrion-specific ribosomal protein mS41 family.</text>
</comment>
<dbReference type="Pfam" id="PF09597">
    <property type="entry name" value="SAM_Ribosomal_mS41"/>
    <property type="match status" value="1"/>
</dbReference>
<evidence type="ECO:0000256" key="4">
    <source>
        <dbReference type="ARBA" id="ARBA00035129"/>
    </source>
</evidence>
<dbReference type="InterPro" id="IPR039603">
    <property type="entry name" value="Ribosomal_mS41"/>
</dbReference>
<dbReference type="STRING" id="763665.A0A2G5BL90"/>
<evidence type="ECO:0000256" key="1">
    <source>
        <dbReference type="ARBA" id="ARBA00004173"/>
    </source>
</evidence>
<dbReference type="EMBL" id="KZ303486">
    <property type="protein sequence ID" value="PIA19732.1"/>
    <property type="molecule type" value="Genomic_DNA"/>
</dbReference>
<proteinExistence type="inferred from homology"/>
<evidence type="ECO:0000256" key="3">
    <source>
        <dbReference type="ARBA" id="ARBA00023128"/>
    </source>
</evidence>
<name>A0A2G5BL90_COERN</name>
<organism evidence="6 7">
    <name type="scientific">Coemansia reversa (strain ATCC 12441 / NRRL 1564)</name>
    <dbReference type="NCBI Taxonomy" id="763665"/>
    <lineage>
        <taxon>Eukaryota</taxon>
        <taxon>Fungi</taxon>
        <taxon>Fungi incertae sedis</taxon>
        <taxon>Zoopagomycota</taxon>
        <taxon>Kickxellomycotina</taxon>
        <taxon>Kickxellomycetes</taxon>
        <taxon>Kickxellales</taxon>
        <taxon>Kickxellaceae</taxon>
        <taxon>Coemansia</taxon>
    </lineage>
</organism>
<keyword evidence="3" id="KW-0496">Mitochondrion</keyword>
<evidence type="ECO:0000313" key="7">
    <source>
        <dbReference type="Proteomes" id="UP000242474"/>
    </source>
</evidence>
<dbReference type="SMART" id="SM01238">
    <property type="entry name" value="IGR"/>
    <property type="match status" value="1"/>
</dbReference>
<dbReference type="InterPro" id="IPR019083">
    <property type="entry name" value="SAM_Ribosomal_mS41"/>
</dbReference>
<dbReference type="GO" id="GO:0005739">
    <property type="term" value="C:mitochondrion"/>
    <property type="evidence" value="ECO:0007669"/>
    <property type="project" value="UniProtKB-SubCell"/>
</dbReference>
<protein>
    <recommendedName>
        <fullName evidence="4">Small ribosomal subunit protein mS41</fullName>
    </recommendedName>
</protein>
<dbReference type="PANTHER" id="PTHR28235:SF1">
    <property type="entry name" value="SMALL RIBOSOMAL SUBUNIT PROTEIN MS41"/>
    <property type="match status" value="1"/>
</dbReference>
<dbReference type="AlphaFoldDB" id="A0A2G5BL90"/>
<evidence type="ECO:0000259" key="5">
    <source>
        <dbReference type="SMART" id="SM01238"/>
    </source>
</evidence>
<dbReference type="PANTHER" id="PTHR28235">
    <property type="entry name" value="PROTEIN FYV4, MITOCHONDRIAL"/>
    <property type="match status" value="1"/>
</dbReference>
<reference evidence="6 7" key="1">
    <citation type="journal article" date="2015" name="Genome Biol. Evol.">
        <title>Phylogenomic analyses indicate that early fungi evolved digesting cell walls of algal ancestors of land plants.</title>
        <authorList>
            <person name="Chang Y."/>
            <person name="Wang S."/>
            <person name="Sekimoto S."/>
            <person name="Aerts A.L."/>
            <person name="Choi C."/>
            <person name="Clum A."/>
            <person name="LaButti K.M."/>
            <person name="Lindquist E.A."/>
            <person name="Yee Ngan C."/>
            <person name="Ohm R.A."/>
            <person name="Salamov A.A."/>
            <person name="Grigoriev I.V."/>
            <person name="Spatafora J.W."/>
            <person name="Berbee M.L."/>
        </authorList>
    </citation>
    <scope>NUCLEOTIDE SEQUENCE [LARGE SCALE GENOMIC DNA]</scope>
    <source>
        <strain evidence="6 7">NRRL 1564</strain>
    </source>
</reference>